<feature type="transmembrane region" description="Helical" evidence="1">
    <location>
        <begin position="111"/>
        <end position="129"/>
    </location>
</feature>
<dbReference type="Proteomes" id="UP000233419">
    <property type="component" value="Chromosome"/>
</dbReference>
<evidence type="ECO:0000313" key="3">
    <source>
        <dbReference type="Proteomes" id="UP000233419"/>
    </source>
</evidence>
<sequence>MTNKLKVNSLLNLSILTSLNFLEYLIFALVFDASVYFKILSPFVITGLSFLLNYMWYWFLIKKIKLDSNLTNSKVMYYDIMLNILSLVIVSLVAIKIILSINYSLLKYVKFIILNITLTILIDFILLYLHARILSKNFFSSAKYTFSDFISFLLMIFSTSIVCSIILLLLKYQLKDYVVDEKFSIFDGYVYSNIFIMITMITVSIFEIICFVISKYLNKPKKIFWLSFFSLNPFIFLIALKKYRSAKNN</sequence>
<evidence type="ECO:0000313" key="2">
    <source>
        <dbReference type="EMBL" id="AUF83779.1"/>
    </source>
</evidence>
<feature type="transmembrane region" description="Helical" evidence="1">
    <location>
        <begin position="12"/>
        <end position="31"/>
    </location>
</feature>
<gene>
    <name evidence="2" type="ORF">CXP39_03135</name>
</gene>
<proteinExistence type="predicted"/>
<feature type="transmembrane region" description="Helical" evidence="1">
    <location>
        <begin position="190"/>
        <end position="217"/>
    </location>
</feature>
<keyword evidence="1" id="KW-0472">Membrane</keyword>
<keyword evidence="1" id="KW-1133">Transmembrane helix</keyword>
<dbReference type="AlphaFoldDB" id="A0A2K9C2T0"/>
<evidence type="ECO:0000256" key="1">
    <source>
        <dbReference type="SAM" id="Phobius"/>
    </source>
</evidence>
<keyword evidence="3" id="KW-1185">Reference proteome</keyword>
<feature type="transmembrane region" description="Helical" evidence="1">
    <location>
        <begin position="80"/>
        <end position="99"/>
    </location>
</feature>
<reference evidence="2 3" key="1">
    <citation type="submission" date="2017-12" db="EMBL/GenBank/DDBJ databases">
        <title>Mesoplasma syrphidae YJS, Complete Genome.</title>
        <authorList>
            <person name="Knight T.F."/>
            <person name="Citino T."/>
            <person name="Rubinstein R."/>
            <person name="Neuschaefer Z."/>
        </authorList>
    </citation>
    <scope>NUCLEOTIDE SEQUENCE [LARGE SCALE GENOMIC DNA]</scope>
    <source>
        <strain evidence="2 3">YJS</strain>
    </source>
</reference>
<feature type="transmembrane region" description="Helical" evidence="1">
    <location>
        <begin position="149"/>
        <end position="170"/>
    </location>
</feature>
<name>A0A2K9C2T0_9MOLU</name>
<dbReference type="EMBL" id="CP025257">
    <property type="protein sequence ID" value="AUF83779.1"/>
    <property type="molecule type" value="Genomic_DNA"/>
</dbReference>
<feature type="transmembrane region" description="Helical" evidence="1">
    <location>
        <begin position="43"/>
        <end position="60"/>
    </location>
</feature>
<keyword evidence="1" id="KW-0812">Transmembrane</keyword>
<protein>
    <submittedName>
        <fullName evidence="2">Uncharacterized protein</fullName>
    </submittedName>
</protein>
<feature type="transmembrane region" description="Helical" evidence="1">
    <location>
        <begin position="223"/>
        <end position="240"/>
    </location>
</feature>
<organism evidence="2 3">
    <name type="scientific">Mesoplasma syrphidae</name>
    <dbReference type="NCBI Taxonomy" id="225999"/>
    <lineage>
        <taxon>Bacteria</taxon>
        <taxon>Bacillati</taxon>
        <taxon>Mycoplasmatota</taxon>
        <taxon>Mollicutes</taxon>
        <taxon>Entomoplasmatales</taxon>
        <taxon>Entomoplasmataceae</taxon>
        <taxon>Mesoplasma</taxon>
    </lineage>
</organism>
<dbReference type="RefSeq" id="WP_027048595.1">
    <property type="nucleotide sequence ID" value="NZ_CP025257.1"/>
</dbReference>
<accession>A0A2K9C2T0</accession>
<dbReference type="KEGG" id="msyr:CXP39_03135"/>